<accession>A0A1Y2AGQ3</accession>
<dbReference type="EMBL" id="MCOG01000261">
    <property type="protein sequence ID" value="ORY21662.1"/>
    <property type="molecule type" value="Genomic_DNA"/>
</dbReference>
<evidence type="ECO:0000313" key="2">
    <source>
        <dbReference type="Proteomes" id="UP000193920"/>
    </source>
</evidence>
<organism evidence="1 2">
    <name type="scientific">Neocallimastix californiae</name>
    <dbReference type="NCBI Taxonomy" id="1754190"/>
    <lineage>
        <taxon>Eukaryota</taxon>
        <taxon>Fungi</taxon>
        <taxon>Fungi incertae sedis</taxon>
        <taxon>Chytridiomycota</taxon>
        <taxon>Chytridiomycota incertae sedis</taxon>
        <taxon>Neocallimastigomycetes</taxon>
        <taxon>Neocallimastigales</taxon>
        <taxon>Neocallimastigaceae</taxon>
        <taxon>Neocallimastix</taxon>
    </lineage>
</organism>
<proteinExistence type="predicted"/>
<keyword evidence="2" id="KW-1185">Reference proteome</keyword>
<evidence type="ECO:0000313" key="1">
    <source>
        <dbReference type="EMBL" id="ORY21662.1"/>
    </source>
</evidence>
<dbReference type="Proteomes" id="UP000193920">
    <property type="component" value="Unassembled WGS sequence"/>
</dbReference>
<reference evidence="1 2" key="1">
    <citation type="submission" date="2016-08" db="EMBL/GenBank/DDBJ databases">
        <title>A Parts List for Fungal Cellulosomes Revealed by Comparative Genomics.</title>
        <authorList>
            <consortium name="DOE Joint Genome Institute"/>
            <person name="Haitjema C.H."/>
            <person name="Gilmore S.P."/>
            <person name="Henske J.K."/>
            <person name="Solomon K.V."/>
            <person name="De Groot R."/>
            <person name="Kuo A."/>
            <person name="Mondo S.J."/>
            <person name="Salamov A.A."/>
            <person name="Labutti K."/>
            <person name="Zhao Z."/>
            <person name="Chiniquy J."/>
            <person name="Barry K."/>
            <person name="Brewer H.M."/>
            <person name="Purvine S.O."/>
            <person name="Wright A.T."/>
            <person name="Boxma B."/>
            <person name="Van Alen T."/>
            <person name="Hackstein J.H."/>
            <person name="Baker S.E."/>
            <person name="Grigoriev I.V."/>
            <person name="O'Malley M.A."/>
        </authorList>
    </citation>
    <scope>NUCLEOTIDE SEQUENCE [LARGE SCALE GENOMIC DNA]</scope>
    <source>
        <strain evidence="1 2">G1</strain>
    </source>
</reference>
<gene>
    <name evidence="1" type="ORF">LY90DRAFT_515966</name>
</gene>
<dbReference type="AlphaFoldDB" id="A0A1Y2AGQ3"/>
<protein>
    <submittedName>
        <fullName evidence="1">Uncharacterized protein</fullName>
    </submittedName>
</protein>
<comment type="caution">
    <text evidence="1">The sequence shown here is derived from an EMBL/GenBank/DDBJ whole genome shotgun (WGS) entry which is preliminary data.</text>
</comment>
<name>A0A1Y2AGQ3_9FUNG</name>
<sequence>MPVLLRSQLHQNPNRLRHLKLVKLKPVSLRLVNLKLKSQKLESQEIPKVGVRRSFEKLKIFASGKEAAVDNEIKKIKTYLNEDQIKGKQFQQDLENKGQKIHKIEEYLDANKEKEWVYRKELEEKIEKLMAVNQT</sequence>